<dbReference type="Proteomes" id="UP001152300">
    <property type="component" value="Unassembled WGS sequence"/>
</dbReference>
<comment type="caution">
    <text evidence="1">The sequence shown here is derived from an EMBL/GenBank/DDBJ whole genome shotgun (WGS) entry which is preliminary data.</text>
</comment>
<accession>A0A9X0ARC5</accession>
<evidence type="ECO:0000313" key="1">
    <source>
        <dbReference type="EMBL" id="KAJ8067550.1"/>
    </source>
</evidence>
<name>A0A9X0ARC5_9HELO</name>
<dbReference type="AlphaFoldDB" id="A0A9X0ARC5"/>
<sequence>MKDRQGSVWTSQQFGLISMQRTSRPANHSRCSIMSGRIIFRQPSRILPLEQGFKKHDIWLVNKIRSNMTAALTPMLSAIWFPKDLEMSDEGAAGDKGQENLYT</sequence>
<dbReference type="EMBL" id="JAPEIS010000004">
    <property type="protein sequence ID" value="KAJ8067550.1"/>
    <property type="molecule type" value="Genomic_DNA"/>
</dbReference>
<organism evidence="1 2">
    <name type="scientific">Sclerotinia nivalis</name>
    <dbReference type="NCBI Taxonomy" id="352851"/>
    <lineage>
        <taxon>Eukaryota</taxon>
        <taxon>Fungi</taxon>
        <taxon>Dikarya</taxon>
        <taxon>Ascomycota</taxon>
        <taxon>Pezizomycotina</taxon>
        <taxon>Leotiomycetes</taxon>
        <taxon>Helotiales</taxon>
        <taxon>Sclerotiniaceae</taxon>
        <taxon>Sclerotinia</taxon>
    </lineage>
</organism>
<gene>
    <name evidence="1" type="ORF">OCU04_004891</name>
</gene>
<evidence type="ECO:0000313" key="2">
    <source>
        <dbReference type="Proteomes" id="UP001152300"/>
    </source>
</evidence>
<keyword evidence="2" id="KW-1185">Reference proteome</keyword>
<proteinExistence type="predicted"/>
<reference evidence="1" key="1">
    <citation type="submission" date="2022-11" db="EMBL/GenBank/DDBJ databases">
        <title>Genome Resource of Sclerotinia nivalis Strain SnTB1, a Plant Pathogen Isolated from American Ginseng.</title>
        <authorList>
            <person name="Fan S."/>
        </authorList>
    </citation>
    <scope>NUCLEOTIDE SEQUENCE</scope>
    <source>
        <strain evidence="1">SnTB1</strain>
    </source>
</reference>
<protein>
    <submittedName>
        <fullName evidence="1">Uncharacterized protein</fullName>
    </submittedName>
</protein>